<proteinExistence type="predicted"/>
<dbReference type="STRING" id="1590841.A0A2R6Q8W8"/>
<name>A0A2R6Q8W8_ACTCC</name>
<dbReference type="Proteomes" id="UP000241394">
    <property type="component" value="Chromosome LG18"/>
</dbReference>
<gene>
    <name evidence="2" type="ORF">CEY00_Acc20197</name>
</gene>
<comment type="caution">
    <text evidence="2">The sequence shown here is derived from an EMBL/GenBank/DDBJ whole genome shotgun (WGS) entry which is preliminary data.</text>
</comment>
<feature type="region of interest" description="Disordered" evidence="1">
    <location>
        <begin position="55"/>
        <end position="110"/>
    </location>
</feature>
<reference evidence="2 3" key="1">
    <citation type="submission" date="2017-07" db="EMBL/GenBank/DDBJ databases">
        <title>An improved, manually edited Actinidia chinensis var. chinensis (kiwifruit) genome highlights the challenges associated with draft genomes and gene prediction in plants.</title>
        <authorList>
            <person name="Pilkington S."/>
            <person name="Crowhurst R."/>
            <person name="Hilario E."/>
            <person name="Nardozza S."/>
            <person name="Fraser L."/>
            <person name="Peng Y."/>
            <person name="Gunaseelan K."/>
            <person name="Simpson R."/>
            <person name="Tahir J."/>
            <person name="Deroles S."/>
            <person name="Templeton K."/>
            <person name="Luo Z."/>
            <person name="Davy M."/>
            <person name="Cheng C."/>
            <person name="Mcneilage M."/>
            <person name="Scaglione D."/>
            <person name="Liu Y."/>
            <person name="Zhang Q."/>
            <person name="Datson P."/>
            <person name="De Silva N."/>
            <person name="Gardiner S."/>
            <person name="Bassett H."/>
            <person name="Chagne D."/>
            <person name="Mccallum J."/>
            <person name="Dzierzon H."/>
            <person name="Deng C."/>
            <person name="Wang Y.-Y."/>
            <person name="Barron N."/>
            <person name="Manako K."/>
            <person name="Bowen J."/>
            <person name="Foster T."/>
            <person name="Erridge Z."/>
            <person name="Tiffin H."/>
            <person name="Waite C."/>
            <person name="Davies K."/>
            <person name="Grierson E."/>
            <person name="Laing W."/>
            <person name="Kirk R."/>
            <person name="Chen X."/>
            <person name="Wood M."/>
            <person name="Montefiori M."/>
            <person name="Brummell D."/>
            <person name="Schwinn K."/>
            <person name="Catanach A."/>
            <person name="Fullerton C."/>
            <person name="Li D."/>
            <person name="Meiyalaghan S."/>
            <person name="Nieuwenhuizen N."/>
            <person name="Read N."/>
            <person name="Prakash R."/>
            <person name="Hunter D."/>
            <person name="Zhang H."/>
            <person name="Mckenzie M."/>
            <person name="Knabel M."/>
            <person name="Harris A."/>
            <person name="Allan A."/>
            <person name="Chen A."/>
            <person name="Janssen B."/>
            <person name="Plunkett B."/>
            <person name="Dwamena C."/>
            <person name="Voogd C."/>
            <person name="Leif D."/>
            <person name="Lafferty D."/>
            <person name="Souleyre E."/>
            <person name="Varkonyi-Gasic E."/>
            <person name="Gambi F."/>
            <person name="Hanley J."/>
            <person name="Yao J.-L."/>
            <person name="Cheung J."/>
            <person name="David K."/>
            <person name="Warren B."/>
            <person name="Marsh K."/>
            <person name="Snowden K."/>
            <person name="Lin-Wang K."/>
            <person name="Brian L."/>
            <person name="Martinez-Sanchez M."/>
            <person name="Wang M."/>
            <person name="Ileperuma N."/>
            <person name="Macnee N."/>
            <person name="Campin R."/>
            <person name="Mcatee P."/>
            <person name="Drummond R."/>
            <person name="Espley R."/>
            <person name="Ireland H."/>
            <person name="Wu R."/>
            <person name="Atkinson R."/>
            <person name="Karunairetnam S."/>
            <person name="Bulley S."/>
            <person name="Chunkath S."/>
            <person name="Hanley Z."/>
            <person name="Storey R."/>
            <person name="Thrimawithana A."/>
            <person name="Thomson S."/>
            <person name="David C."/>
            <person name="Testolin R."/>
        </authorList>
    </citation>
    <scope>NUCLEOTIDE SEQUENCE [LARGE SCALE GENOMIC DNA]</scope>
    <source>
        <strain evidence="3">cv. Red5</strain>
        <tissue evidence="2">Young leaf</tissue>
    </source>
</reference>
<organism evidence="2 3">
    <name type="scientific">Actinidia chinensis var. chinensis</name>
    <name type="common">Chinese soft-hair kiwi</name>
    <dbReference type="NCBI Taxonomy" id="1590841"/>
    <lineage>
        <taxon>Eukaryota</taxon>
        <taxon>Viridiplantae</taxon>
        <taxon>Streptophyta</taxon>
        <taxon>Embryophyta</taxon>
        <taxon>Tracheophyta</taxon>
        <taxon>Spermatophyta</taxon>
        <taxon>Magnoliopsida</taxon>
        <taxon>eudicotyledons</taxon>
        <taxon>Gunneridae</taxon>
        <taxon>Pentapetalae</taxon>
        <taxon>asterids</taxon>
        <taxon>Ericales</taxon>
        <taxon>Actinidiaceae</taxon>
        <taxon>Actinidia</taxon>
    </lineage>
</organism>
<dbReference type="InParanoid" id="A0A2R6Q8W8"/>
<evidence type="ECO:0000313" key="2">
    <source>
        <dbReference type="EMBL" id="PSS04347.1"/>
    </source>
</evidence>
<accession>A0A2R6Q8W8</accession>
<reference evidence="3" key="2">
    <citation type="journal article" date="2018" name="BMC Genomics">
        <title>A manually annotated Actinidia chinensis var. chinensis (kiwifruit) genome highlights the challenges associated with draft genomes and gene prediction in plants.</title>
        <authorList>
            <person name="Pilkington S.M."/>
            <person name="Crowhurst R."/>
            <person name="Hilario E."/>
            <person name="Nardozza S."/>
            <person name="Fraser L."/>
            <person name="Peng Y."/>
            <person name="Gunaseelan K."/>
            <person name="Simpson R."/>
            <person name="Tahir J."/>
            <person name="Deroles S.C."/>
            <person name="Templeton K."/>
            <person name="Luo Z."/>
            <person name="Davy M."/>
            <person name="Cheng C."/>
            <person name="McNeilage M."/>
            <person name="Scaglione D."/>
            <person name="Liu Y."/>
            <person name="Zhang Q."/>
            <person name="Datson P."/>
            <person name="De Silva N."/>
            <person name="Gardiner S.E."/>
            <person name="Bassett H."/>
            <person name="Chagne D."/>
            <person name="McCallum J."/>
            <person name="Dzierzon H."/>
            <person name="Deng C."/>
            <person name="Wang Y.Y."/>
            <person name="Barron L."/>
            <person name="Manako K."/>
            <person name="Bowen J."/>
            <person name="Foster T.M."/>
            <person name="Erridge Z.A."/>
            <person name="Tiffin H."/>
            <person name="Waite C.N."/>
            <person name="Davies K.M."/>
            <person name="Grierson E.P."/>
            <person name="Laing W.A."/>
            <person name="Kirk R."/>
            <person name="Chen X."/>
            <person name="Wood M."/>
            <person name="Montefiori M."/>
            <person name="Brummell D.A."/>
            <person name="Schwinn K.E."/>
            <person name="Catanach A."/>
            <person name="Fullerton C."/>
            <person name="Li D."/>
            <person name="Meiyalaghan S."/>
            <person name="Nieuwenhuizen N."/>
            <person name="Read N."/>
            <person name="Prakash R."/>
            <person name="Hunter D."/>
            <person name="Zhang H."/>
            <person name="McKenzie M."/>
            <person name="Knabel M."/>
            <person name="Harris A."/>
            <person name="Allan A.C."/>
            <person name="Gleave A."/>
            <person name="Chen A."/>
            <person name="Janssen B.J."/>
            <person name="Plunkett B."/>
            <person name="Ampomah-Dwamena C."/>
            <person name="Voogd C."/>
            <person name="Leif D."/>
            <person name="Lafferty D."/>
            <person name="Souleyre E.J.F."/>
            <person name="Varkonyi-Gasic E."/>
            <person name="Gambi F."/>
            <person name="Hanley J."/>
            <person name="Yao J.L."/>
            <person name="Cheung J."/>
            <person name="David K.M."/>
            <person name="Warren B."/>
            <person name="Marsh K."/>
            <person name="Snowden K.C."/>
            <person name="Lin-Wang K."/>
            <person name="Brian L."/>
            <person name="Martinez-Sanchez M."/>
            <person name="Wang M."/>
            <person name="Ileperuma N."/>
            <person name="Macnee N."/>
            <person name="Campin R."/>
            <person name="McAtee P."/>
            <person name="Drummond R.S.M."/>
            <person name="Espley R.V."/>
            <person name="Ireland H.S."/>
            <person name="Wu R."/>
            <person name="Atkinson R.G."/>
            <person name="Karunairetnam S."/>
            <person name="Bulley S."/>
            <person name="Chunkath S."/>
            <person name="Hanley Z."/>
            <person name="Storey R."/>
            <person name="Thrimawithana A.H."/>
            <person name="Thomson S."/>
            <person name="David C."/>
            <person name="Testolin R."/>
            <person name="Huang H."/>
            <person name="Hellens R.P."/>
            <person name="Schaffer R.J."/>
        </authorList>
    </citation>
    <scope>NUCLEOTIDE SEQUENCE [LARGE SCALE GENOMIC DNA]</scope>
    <source>
        <strain evidence="3">cv. Red5</strain>
    </source>
</reference>
<keyword evidence="2" id="KW-0648">Protein biosynthesis</keyword>
<feature type="compositionally biased region" description="Basic and acidic residues" evidence="1">
    <location>
        <begin position="99"/>
        <end position="110"/>
    </location>
</feature>
<evidence type="ECO:0000313" key="3">
    <source>
        <dbReference type="Proteomes" id="UP000241394"/>
    </source>
</evidence>
<dbReference type="OrthoDB" id="781564at2759"/>
<evidence type="ECO:0000256" key="1">
    <source>
        <dbReference type="SAM" id="MobiDB-lite"/>
    </source>
</evidence>
<dbReference type="FunCoup" id="A0A2R6Q8W8">
    <property type="interactions" value="672"/>
</dbReference>
<feature type="region of interest" description="Disordered" evidence="1">
    <location>
        <begin position="1"/>
        <end position="22"/>
    </location>
</feature>
<sequence length="152" mass="16700">MANQTQIENLRSEMDCDGGGEELEKLEADVSEMAEKILEYRTTLPDQLKNALASTLAAQRPVFPTRNTDGSESGPSGNPNPDAGQSGKRPLLLLADDQETAKKTQSLRDKISRNVSAMPVLLKRMKDCISRIDSLEPCNGFVHPAFQRKRAS</sequence>
<dbReference type="PANTHER" id="PTHR36045">
    <property type="entry name" value="OS04G0558500 PROTEIN"/>
    <property type="match status" value="1"/>
</dbReference>
<protein>
    <submittedName>
        <fullName evidence="2">Eukaryotic translation initiation factor 3 subunit C like</fullName>
    </submittedName>
</protein>
<dbReference type="OMA" id="NIDYVFT"/>
<dbReference type="GO" id="GO:0003743">
    <property type="term" value="F:translation initiation factor activity"/>
    <property type="evidence" value="ECO:0007669"/>
    <property type="project" value="UniProtKB-KW"/>
</dbReference>
<feature type="compositionally biased region" description="Polar residues" evidence="1">
    <location>
        <begin position="65"/>
        <end position="79"/>
    </location>
</feature>
<keyword evidence="3" id="KW-1185">Reference proteome</keyword>
<dbReference type="PANTHER" id="PTHR36045:SF2">
    <property type="entry name" value="OS04G0558500 PROTEIN"/>
    <property type="match status" value="1"/>
</dbReference>
<dbReference type="EMBL" id="NKQK01000018">
    <property type="protein sequence ID" value="PSS04347.1"/>
    <property type="molecule type" value="Genomic_DNA"/>
</dbReference>
<dbReference type="Gramene" id="PSS04347">
    <property type="protein sequence ID" value="PSS04347"/>
    <property type="gene ID" value="CEY00_Acc20197"/>
</dbReference>
<keyword evidence="2" id="KW-0396">Initiation factor</keyword>
<dbReference type="AlphaFoldDB" id="A0A2R6Q8W8"/>